<dbReference type="InParanoid" id="K1X407"/>
<name>K1X407_MARBU</name>
<keyword evidence="3" id="KW-0067">ATP-binding</keyword>
<evidence type="ECO:0000313" key="6">
    <source>
        <dbReference type="EMBL" id="EKD19747.1"/>
    </source>
</evidence>
<dbReference type="eggNOG" id="KOG3093">
    <property type="taxonomic scope" value="Eukaryota"/>
</dbReference>
<evidence type="ECO:0000313" key="7">
    <source>
        <dbReference type="Proteomes" id="UP000006753"/>
    </source>
</evidence>
<dbReference type="GO" id="GO:0005524">
    <property type="term" value="F:ATP binding"/>
    <property type="evidence" value="ECO:0007669"/>
    <property type="project" value="UniProtKB-KW"/>
</dbReference>
<dbReference type="GO" id="GO:0009396">
    <property type="term" value="P:folic acid-containing compound biosynthetic process"/>
    <property type="evidence" value="ECO:0007669"/>
    <property type="project" value="TreeGrafter"/>
</dbReference>
<dbReference type="SUPFAM" id="SSF100950">
    <property type="entry name" value="NagB/RpiA/CoA transferase-like"/>
    <property type="match status" value="1"/>
</dbReference>
<dbReference type="GO" id="GO:0030272">
    <property type="term" value="F:5-formyltetrahydrofolate cyclo-ligase activity"/>
    <property type="evidence" value="ECO:0007669"/>
    <property type="project" value="UniProtKB-EC"/>
</dbReference>
<keyword evidence="7" id="KW-1185">Reference proteome</keyword>
<evidence type="ECO:0000256" key="1">
    <source>
        <dbReference type="ARBA" id="ARBA00010638"/>
    </source>
</evidence>
<dbReference type="Proteomes" id="UP000006753">
    <property type="component" value="Unassembled WGS sequence"/>
</dbReference>
<comment type="catalytic activity">
    <reaction evidence="4">
        <text>(6S)-5-formyl-5,6,7,8-tetrahydrofolate + ATP = (6R)-5,10-methenyltetrahydrofolate + ADP + phosphate</text>
        <dbReference type="Rhea" id="RHEA:10488"/>
        <dbReference type="ChEBI" id="CHEBI:30616"/>
        <dbReference type="ChEBI" id="CHEBI:43474"/>
        <dbReference type="ChEBI" id="CHEBI:57455"/>
        <dbReference type="ChEBI" id="CHEBI:57457"/>
        <dbReference type="ChEBI" id="CHEBI:456216"/>
        <dbReference type="EC" id="6.3.3.2"/>
    </reaction>
</comment>
<dbReference type="InterPro" id="IPR002698">
    <property type="entry name" value="FTHF_cligase"/>
</dbReference>
<evidence type="ECO:0000256" key="2">
    <source>
        <dbReference type="ARBA" id="ARBA00022741"/>
    </source>
</evidence>
<keyword evidence="2" id="KW-0547">Nucleotide-binding</keyword>
<evidence type="ECO:0000256" key="5">
    <source>
        <dbReference type="ARBA" id="ARBA00038966"/>
    </source>
</evidence>
<dbReference type="InterPro" id="IPR037171">
    <property type="entry name" value="NagB/RpiA_transferase-like"/>
</dbReference>
<dbReference type="STRING" id="1072389.K1X407"/>
<dbReference type="EMBL" id="JH921430">
    <property type="protein sequence ID" value="EKD19747.1"/>
    <property type="molecule type" value="Genomic_DNA"/>
</dbReference>
<sequence length="262" mass="29019">MSASIQSEAMAASPVALKAAKKELRSLMKKKLSNISSESTNAQSTIIFKNVISFKPYQQAKRVGIYLSMPTGEVQTDEIVRHALESGKQVFVPFLHKARDPPPDTPRSVMDMVDLTSLSDYESLERDSWGIPTIDAATVEKREHILQGSMKESRPLDMILVPGVAFDIDPKSGYVRRLGHGKGFYDYFLHRYVQSRGSQIRETTSPGTDVLLCGLALREQFLATETGFSVPVGDHDNLLHSLVVGDGKVLEGPIRELNSEDR</sequence>
<dbReference type="Gene3D" id="3.40.50.10420">
    <property type="entry name" value="NagB/RpiA/CoA transferase-like"/>
    <property type="match status" value="1"/>
</dbReference>
<dbReference type="PANTHER" id="PTHR23407:SF1">
    <property type="entry name" value="5-FORMYLTETRAHYDROFOLATE CYCLO-LIGASE"/>
    <property type="match status" value="1"/>
</dbReference>
<evidence type="ECO:0000256" key="3">
    <source>
        <dbReference type="ARBA" id="ARBA00022840"/>
    </source>
</evidence>
<dbReference type="GO" id="GO:0005739">
    <property type="term" value="C:mitochondrion"/>
    <property type="evidence" value="ECO:0007669"/>
    <property type="project" value="TreeGrafter"/>
</dbReference>
<dbReference type="InterPro" id="IPR024185">
    <property type="entry name" value="FTHF_cligase-like_sf"/>
</dbReference>
<dbReference type="EC" id="6.3.3.2" evidence="5"/>
<accession>K1X407</accession>
<dbReference type="FunFam" id="3.40.50.10420:FF:000007">
    <property type="entry name" value="5-formyltetrahydrofolate cyclo-ligase"/>
    <property type="match status" value="1"/>
</dbReference>
<dbReference type="PANTHER" id="PTHR23407">
    <property type="entry name" value="ATPASE INHIBITOR/5-FORMYLTETRAHYDROFOLATE CYCLO-LIGASE"/>
    <property type="match status" value="1"/>
</dbReference>
<organism evidence="6 7">
    <name type="scientific">Marssonina brunnea f. sp. multigermtubi (strain MB_m1)</name>
    <name type="common">Marssonina leaf spot fungus</name>
    <dbReference type="NCBI Taxonomy" id="1072389"/>
    <lineage>
        <taxon>Eukaryota</taxon>
        <taxon>Fungi</taxon>
        <taxon>Dikarya</taxon>
        <taxon>Ascomycota</taxon>
        <taxon>Pezizomycotina</taxon>
        <taxon>Leotiomycetes</taxon>
        <taxon>Helotiales</taxon>
        <taxon>Drepanopezizaceae</taxon>
        <taxon>Drepanopeziza</taxon>
    </lineage>
</organism>
<dbReference type="GO" id="GO:0035999">
    <property type="term" value="P:tetrahydrofolate interconversion"/>
    <property type="evidence" value="ECO:0007669"/>
    <property type="project" value="TreeGrafter"/>
</dbReference>
<dbReference type="OrthoDB" id="2015992at2759"/>
<evidence type="ECO:0000256" key="4">
    <source>
        <dbReference type="ARBA" id="ARBA00036539"/>
    </source>
</evidence>
<protein>
    <recommendedName>
        <fullName evidence="5">5-formyltetrahydrofolate cyclo-ligase</fullName>
        <ecNumber evidence="5">6.3.3.2</ecNumber>
    </recommendedName>
</protein>
<keyword evidence="6" id="KW-0436">Ligase</keyword>
<dbReference type="KEGG" id="mbe:MBM_01699"/>
<gene>
    <name evidence="6" type="ORF">MBM_01699</name>
</gene>
<reference evidence="6 7" key="1">
    <citation type="journal article" date="2012" name="BMC Genomics">
        <title>Sequencing the genome of Marssonina brunnea reveals fungus-poplar co-evolution.</title>
        <authorList>
            <person name="Zhu S."/>
            <person name="Cao Y.-Z."/>
            <person name="Jiang C."/>
            <person name="Tan B.-Y."/>
            <person name="Wang Z."/>
            <person name="Feng S."/>
            <person name="Zhang L."/>
            <person name="Su X.-H."/>
            <person name="Brejova B."/>
            <person name="Vinar T."/>
            <person name="Xu M."/>
            <person name="Wang M.-X."/>
            <person name="Zhang S.-G."/>
            <person name="Huang M.-R."/>
            <person name="Wu R."/>
            <person name="Zhou Y."/>
        </authorList>
    </citation>
    <scope>NUCLEOTIDE SEQUENCE [LARGE SCALE GENOMIC DNA]</scope>
    <source>
        <strain evidence="6 7">MB_m1</strain>
    </source>
</reference>
<dbReference type="HOGENOM" id="CLU_066245_2_1_1"/>
<dbReference type="FunCoup" id="K1X407">
    <property type="interactions" value="197"/>
</dbReference>
<dbReference type="OMA" id="DKWGIPT"/>
<proteinExistence type="inferred from homology"/>
<dbReference type="Pfam" id="PF01812">
    <property type="entry name" value="5-FTHF_cyc-lig"/>
    <property type="match status" value="1"/>
</dbReference>
<dbReference type="GeneID" id="18757634"/>
<comment type="similarity">
    <text evidence="1">Belongs to the 5-formyltetrahydrofolate cyclo-ligase family.</text>
</comment>
<dbReference type="AlphaFoldDB" id="K1X407"/>